<evidence type="ECO:0008006" key="3">
    <source>
        <dbReference type="Google" id="ProtNLM"/>
    </source>
</evidence>
<gene>
    <name evidence="1" type="ORF">FB470_001496</name>
</gene>
<comment type="caution">
    <text evidence="1">The sequence shown here is derived from an EMBL/GenBank/DDBJ whole genome shotgun (WGS) entry which is preliminary data.</text>
</comment>
<dbReference type="SUPFAM" id="SSF53474">
    <property type="entry name" value="alpha/beta-Hydrolases"/>
    <property type="match status" value="1"/>
</dbReference>
<dbReference type="InterPro" id="IPR029058">
    <property type="entry name" value="AB_hydrolase_fold"/>
</dbReference>
<evidence type="ECO:0000313" key="1">
    <source>
        <dbReference type="EMBL" id="MDQ0377502.1"/>
    </source>
</evidence>
<dbReference type="Gene3D" id="3.40.50.1820">
    <property type="entry name" value="alpha/beta hydrolase"/>
    <property type="match status" value="1"/>
</dbReference>
<evidence type="ECO:0000313" key="2">
    <source>
        <dbReference type="Proteomes" id="UP001229651"/>
    </source>
</evidence>
<dbReference type="EMBL" id="JAUSUT010000001">
    <property type="protein sequence ID" value="MDQ0377502.1"/>
    <property type="molecule type" value="Genomic_DNA"/>
</dbReference>
<proteinExistence type="predicted"/>
<dbReference type="PANTHER" id="PTHR33428">
    <property type="entry name" value="CHLOROPHYLLASE-2, CHLOROPLASTIC"/>
    <property type="match status" value="1"/>
</dbReference>
<dbReference type="PANTHER" id="PTHR33428:SF14">
    <property type="entry name" value="CARBOXYLESTERASE TYPE B DOMAIN-CONTAINING PROTEIN"/>
    <property type="match status" value="1"/>
</dbReference>
<protein>
    <recommendedName>
        <fullName evidence="3">Dienelactone hydrolase</fullName>
    </recommendedName>
</protein>
<organism evidence="1 2">
    <name type="scientific">Amycolatopsis thermophila</name>
    <dbReference type="NCBI Taxonomy" id="206084"/>
    <lineage>
        <taxon>Bacteria</taxon>
        <taxon>Bacillati</taxon>
        <taxon>Actinomycetota</taxon>
        <taxon>Actinomycetes</taxon>
        <taxon>Pseudonocardiales</taxon>
        <taxon>Pseudonocardiaceae</taxon>
        <taxon>Amycolatopsis</taxon>
    </lineage>
</organism>
<keyword evidence="2" id="KW-1185">Reference proteome</keyword>
<sequence>MVSKPKELLEELSHAGPHEVLRGNLALAGLPGVVFTPRSGLGLPAVAFGHGWLQPPGRYRGLLSHLASWGVVAAAPATQLGPLPSHRLLAADLRTTLDIVTGVRLGPDSISVDPARLGVAGHSTGGGSAVLAAAGAAGAVARAAGEAGAVAARAAGEARAVGGVRAVATFAAAQTLPSATAAAASVTVPGLHLAADGDLVAPAIGNAEAIAKAWGGPVQYRKLNKSTHLAVTEGSHWSQRLLHGKPQHRTQALVRALFTAFFLTHLTGTDKYRPLLDSDVKRATIEFERGPEPVAA</sequence>
<dbReference type="InterPro" id="IPR017395">
    <property type="entry name" value="Chlorophyllase-like"/>
</dbReference>
<reference evidence="1 2" key="1">
    <citation type="submission" date="2023-07" db="EMBL/GenBank/DDBJ databases">
        <title>Sequencing the genomes of 1000 actinobacteria strains.</title>
        <authorList>
            <person name="Klenk H.-P."/>
        </authorList>
    </citation>
    <scope>NUCLEOTIDE SEQUENCE [LARGE SCALE GENOMIC DNA]</scope>
    <source>
        <strain evidence="1 2">DSM 45805</strain>
    </source>
</reference>
<dbReference type="Pfam" id="PF07224">
    <property type="entry name" value="Chlorophyllase"/>
    <property type="match status" value="1"/>
</dbReference>
<dbReference type="RefSeq" id="WP_306989812.1">
    <property type="nucleotide sequence ID" value="NZ_JAUSUT010000001.1"/>
</dbReference>
<dbReference type="Proteomes" id="UP001229651">
    <property type="component" value="Unassembled WGS sequence"/>
</dbReference>
<name>A0ABU0EQD2_9PSEU</name>
<accession>A0ABU0EQD2</accession>